<dbReference type="InterPro" id="IPR005467">
    <property type="entry name" value="His_kinase_dom"/>
</dbReference>
<keyword evidence="3" id="KW-0597">Phosphoprotein</keyword>
<keyword evidence="7" id="KW-0812">Transmembrane</keyword>
<evidence type="ECO:0000313" key="10">
    <source>
        <dbReference type="Proteomes" id="UP000319499"/>
    </source>
</evidence>
<dbReference type="SUPFAM" id="SSF47384">
    <property type="entry name" value="Homodimeric domain of signal transducing histidine kinase"/>
    <property type="match status" value="1"/>
</dbReference>
<evidence type="ECO:0000256" key="6">
    <source>
        <dbReference type="ARBA" id="ARBA00023012"/>
    </source>
</evidence>
<dbReference type="AlphaFoldDB" id="A0A563DIW1"/>
<dbReference type="Pfam" id="PF00512">
    <property type="entry name" value="HisKA"/>
    <property type="match status" value="1"/>
</dbReference>
<gene>
    <name evidence="9" type="ORF">ETU09_02160</name>
</gene>
<dbReference type="CDD" id="cd00082">
    <property type="entry name" value="HisKA"/>
    <property type="match status" value="1"/>
</dbReference>
<comment type="caution">
    <text evidence="9">The sequence shown here is derived from an EMBL/GenBank/DDBJ whole genome shotgun (WGS) entry which is preliminary data.</text>
</comment>
<evidence type="ECO:0000256" key="4">
    <source>
        <dbReference type="ARBA" id="ARBA00022679"/>
    </source>
</evidence>
<keyword evidence="5 9" id="KW-0418">Kinase</keyword>
<dbReference type="EC" id="2.7.13.3" evidence="2"/>
<keyword evidence="10" id="KW-1185">Reference proteome</keyword>
<dbReference type="InterPro" id="IPR004358">
    <property type="entry name" value="Sig_transdc_His_kin-like_C"/>
</dbReference>
<dbReference type="PANTHER" id="PTHR43711:SF1">
    <property type="entry name" value="HISTIDINE KINASE 1"/>
    <property type="match status" value="1"/>
</dbReference>
<dbReference type="PRINTS" id="PR00344">
    <property type="entry name" value="BCTRLSENSOR"/>
</dbReference>
<evidence type="ECO:0000256" key="1">
    <source>
        <dbReference type="ARBA" id="ARBA00000085"/>
    </source>
</evidence>
<organism evidence="9 10">
    <name type="scientific">Apibacter muscae</name>
    <dbReference type="NCBI Taxonomy" id="2509004"/>
    <lineage>
        <taxon>Bacteria</taxon>
        <taxon>Pseudomonadati</taxon>
        <taxon>Bacteroidota</taxon>
        <taxon>Flavobacteriia</taxon>
        <taxon>Flavobacteriales</taxon>
        <taxon>Weeksellaceae</taxon>
        <taxon>Apibacter</taxon>
    </lineage>
</organism>
<dbReference type="InterPro" id="IPR050736">
    <property type="entry name" value="Sensor_HK_Regulatory"/>
</dbReference>
<evidence type="ECO:0000256" key="2">
    <source>
        <dbReference type="ARBA" id="ARBA00012438"/>
    </source>
</evidence>
<keyword evidence="6" id="KW-0902">Two-component regulatory system</keyword>
<keyword evidence="7" id="KW-1133">Transmembrane helix</keyword>
<dbReference type="RefSeq" id="WP_146291605.1">
    <property type="nucleotide sequence ID" value="NZ_SELH01000013.1"/>
</dbReference>
<name>A0A563DIW1_9FLAO</name>
<evidence type="ECO:0000259" key="8">
    <source>
        <dbReference type="PROSITE" id="PS50109"/>
    </source>
</evidence>
<dbReference type="OrthoDB" id="1933776at2"/>
<dbReference type="PANTHER" id="PTHR43711">
    <property type="entry name" value="TWO-COMPONENT HISTIDINE KINASE"/>
    <property type="match status" value="1"/>
</dbReference>
<feature type="domain" description="Histidine kinase" evidence="8">
    <location>
        <begin position="300"/>
        <end position="519"/>
    </location>
</feature>
<dbReference type="InterPro" id="IPR036890">
    <property type="entry name" value="HATPase_C_sf"/>
</dbReference>
<evidence type="ECO:0000256" key="3">
    <source>
        <dbReference type="ARBA" id="ARBA00022553"/>
    </source>
</evidence>
<dbReference type="Gene3D" id="3.30.565.10">
    <property type="entry name" value="Histidine kinase-like ATPase, C-terminal domain"/>
    <property type="match status" value="1"/>
</dbReference>
<sequence length="520" mass="59557">MKEKFIPILSSLMTISLVVFVGLQVFWLKQSIDAGEQDFSSRVYKALNNSAQKINSIEINKFYKPFTNFYQNINNQKDSSTIQTAMSVIDSQSVKYIMYKKTIVNRKPLIIPFSKKDTLKITNLLTDEGVLKIKKDSNDSNLKPIEQSIENSFVSPKFTLDEFARLSINQMSLESRVNIQLIDSVVNIELRKQNIDTKFESGVLNNKFEITKIHSKDFVLSKQPKENYNVILFSDGKDIANYYLSVYFPSKQYSVLNPIFGAIGLTIASTLVIIAIYSVSIYYMYRQKKISEIKTDFINNMSHEFKTPIATINIAADALKSEKVQANTEKILFYSSLIKQENERMKKQVEMVLRMSKLERNSLELIRKETNIREILKNSVKTVRLQVEQRGGKITENYTAINYIANVDGFHLTNAFVNILDNANKYSPNEPDITLKTYNKNNDYIVEITDKGKGMSENVVKKIFEKFYREESGNIHNVKGHGLGLTYVKNIIKLHNGGIKVVSKPNKGTTFIINLPLNHN</sequence>
<evidence type="ECO:0000313" key="9">
    <source>
        <dbReference type="EMBL" id="TWP29803.1"/>
    </source>
</evidence>
<dbReference type="Proteomes" id="UP000319499">
    <property type="component" value="Unassembled WGS sequence"/>
</dbReference>
<accession>A0A563DIW1</accession>
<dbReference type="SMART" id="SM00388">
    <property type="entry name" value="HisKA"/>
    <property type="match status" value="1"/>
</dbReference>
<keyword evidence="7" id="KW-0472">Membrane</keyword>
<dbReference type="SMART" id="SM00387">
    <property type="entry name" value="HATPase_c"/>
    <property type="match status" value="1"/>
</dbReference>
<dbReference type="Pfam" id="PF02518">
    <property type="entry name" value="HATPase_c"/>
    <property type="match status" value="1"/>
</dbReference>
<comment type="catalytic activity">
    <reaction evidence="1">
        <text>ATP + protein L-histidine = ADP + protein N-phospho-L-histidine.</text>
        <dbReference type="EC" id="2.7.13.3"/>
    </reaction>
</comment>
<dbReference type="CDD" id="cd00075">
    <property type="entry name" value="HATPase"/>
    <property type="match status" value="1"/>
</dbReference>
<dbReference type="FunFam" id="3.30.565.10:FF:000006">
    <property type="entry name" value="Sensor histidine kinase WalK"/>
    <property type="match status" value="1"/>
</dbReference>
<feature type="transmembrane region" description="Helical" evidence="7">
    <location>
        <begin position="259"/>
        <end position="285"/>
    </location>
</feature>
<reference evidence="9 10" key="1">
    <citation type="submission" date="2019-02" db="EMBL/GenBank/DDBJ databases">
        <title>Apibacter muscae sp. nov.: a novel member of the house fly microbiota.</title>
        <authorList>
            <person name="Park R."/>
        </authorList>
    </citation>
    <scope>NUCLEOTIDE SEQUENCE [LARGE SCALE GENOMIC DNA]</scope>
    <source>
        <strain evidence="9 10">AL1</strain>
    </source>
</reference>
<proteinExistence type="predicted"/>
<dbReference type="GO" id="GO:0000155">
    <property type="term" value="F:phosphorelay sensor kinase activity"/>
    <property type="evidence" value="ECO:0007669"/>
    <property type="project" value="InterPro"/>
</dbReference>
<protein>
    <recommendedName>
        <fullName evidence="2">histidine kinase</fullName>
        <ecNumber evidence="2">2.7.13.3</ecNumber>
    </recommendedName>
</protein>
<keyword evidence="4" id="KW-0808">Transferase</keyword>
<evidence type="ECO:0000256" key="7">
    <source>
        <dbReference type="SAM" id="Phobius"/>
    </source>
</evidence>
<feature type="transmembrane region" description="Helical" evidence="7">
    <location>
        <begin position="7"/>
        <end position="27"/>
    </location>
</feature>
<dbReference type="InterPro" id="IPR036097">
    <property type="entry name" value="HisK_dim/P_sf"/>
</dbReference>
<dbReference type="EMBL" id="SELH01000013">
    <property type="protein sequence ID" value="TWP29803.1"/>
    <property type="molecule type" value="Genomic_DNA"/>
</dbReference>
<dbReference type="SUPFAM" id="SSF55874">
    <property type="entry name" value="ATPase domain of HSP90 chaperone/DNA topoisomerase II/histidine kinase"/>
    <property type="match status" value="1"/>
</dbReference>
<dbReference type="InterPro" id="IPR003661">
    <property type="entry name" value="HisK_dim/P_dom"/>
</dbReference>
<dbReference type="PROSITE" id="PS50109">
    <property type="entry name" value="HIS_KIN"/>
    <property type="match status" value="1"/>
</dbReference>
<evidence type="ECO:0000256" key="5">
    <source>
        <dbReference type="ARBA" id="ARBA00022777"/>
    </source>
</evidence>
<dbReference type="InterPro" id="IPR003594">
    <property type="entry name" value="HATPase_dom"/>
</dbReference>
<dbReference type="Gene3D" id="1.10.287.130">
    <property type="match status" value="1"/>
</dbReference>